<dbReference type="Pfam" id="PF11028">
    <property type="entry name" value="TMEM260-like"/>
    <property type="match status" value="1"/>
</dbReference>
<evidence type="ECO:0000256" key="1">
    <source>
        <dbReference type="SAM" id="Phobius"/>
    </source>
</evidence>
<keyword evidence="3" id="KW-1185">Reference proteome</keyword>
<evidence type="ECO:0000313" key="3">
    <source>
        <dbReference type="Proteomes" id="UP001202248"/>
    </source>
</evidence>
<dbReference type="InterPro" id="IPR021280">
    <property type="entry name" value="TMEM260-like"/>
</dbReference>
<feature type="transmembrane region" description="Helical" evidence="1">
    <location>
        <begin position="24"/>
        <end position="54"/>
    </location>
</feature>
<feature type="transmembrane region" description="Helical" evidence="1">
    <location>
        <begin position="66"/>
        <end position="86"/>
    </location>
</feature>
<feature type="transmembrane region" description="Helical" evidence="1">
    <location>
        <begin position="188"/>
        <end position="206"/>
    </location>
</feature>
<accession>A0ABS9SFF2</accession>
<comment type="caution">
    <text evidence="2">The sequence shown here is derived from an EMBL/GenBank/DDBJ whole genome shotgun (WGS) entry which is preliminary data.</text>
</comment>
<evidence type="ECO:0000313" key="2">
    <source>
        <dbReference type="EMBL" id="MCH5597093.1"/>
    </source>
</evidence>
<keyword evidence="1" id="KW-1133">Transmembrane helix</keyword>
<keyword evidence="1" id="KW-0812">Transmembrane</keyword>
<organism evidence="2 3">
    <name type="scientific">Niabella ginsengisoli</name>
    <dbReference type="NCBI Taxonomy" id="522298"/>
    <lineage>
        <taxon>Bacteria</taxon>
        <taxon>Pseudomonadati</taxon>
        <taxon>Bacteroidota</taxon>
        <taxon>Chitinophagia</taxon>
        <taxon>Chitinophagales</taxon>
        <taxon>Chitinophagaceae</taxon>
        <taxon>Niabella</taxon>
    </lineage>
</organism>
<name>A0ABS9SFF2_9BACT</name>
<reference evidence="2 3" key="1">
    <citation type="submission" date="2022-02" db="EMBL/GenBank/DDBJ databases">
        <authorList>
            <person name="Min J."/>
        </authorList>
    </citation>
    <scope>NUCLEOTIDE SEQUENCE [LARGE SCALE GENOMIC DNA]</scope>
    <source>
        <strain evidence="2 3">GR10-1</strain>
    </source>
</reference>
<feature type="transmembrane region" description="Helical" evidence="1">
    <location>
        <begin position="159"/>
        <end position="176"/>
    </location>
</feature>
<proteinExistence type="predicted"/>
<keyword evidence="1" id="KW-0472">Membrane</keyword>
<dbReference type="Proteomes" id="UP001202248">
    <property type="component" value="Unassembled WGS sequence"/>
</dbReference>
<dbReference type="EMBL" id="JAKWBL010000001">
    <property type="protein sequence ID" value="MCH5597093.1"/>
    <property type="molecule type" value="Genomic_DNA"/>
</dbReference>
<feature type="transmembrane region" description="Helical" evidence="1">
    <location>
        <begin position="136"/>
        <end position="153"/>
    </location>
</feature>
<protein>
    <submittedName>
        <fullName evidence="2">DUF2723 domain-containing protein</fullName>
    </submittedName>
</protein>
<feature type="transmembrane region" description="Helical" evidence="1">
    <location>
        <begin position="106"/>
        <end position="127"/>
    </location>
</feature>
<gene>
    <name evidence="2" type="ORF">MKP09_03770</name>
</gene>
<sequence>MLKWEHADEHAGSDEVARVRSDRWIIFLFFMMGLSIGVHLLNLLTIPAIVMIYYYRRYKPTTKGAIFAFIIGCIITGIVQVAVIQYSMKAAGLFDVFFVNTFSMPFFSGFAAYFILIALLIGWALMFKTNVSKTKIIVWTALFFALAFLPFAFSGTAAVFKIILLLIIGSALGYFIKPTALKVLKLSLWCFAFMMLGYFMYFTSMIRSNANPVLT</sequence>